<feature type="domain" description="Glucose-methanol-choline oxidoreductase C-terminal" evidence="7">
    <location>
        <begin position="338"/>
        <end position="423"/>
    </location>
</feature>
<keyword evidence="5" id="KW-0560">Oxidoreductase</keyword>
<keyword evidence="3" id="KW-0285">Flavoprotein</keyword>
<dbReference type="InterPro" id="IPR036188">
    <property type="entry name" value="FAD/NAD-bd_sf"/>
</dbReference>
<keyword evidence="4" id="KW-0274">FAD</keyword>
<proteinExistence type="inferred from homology"/>
<dbReference type="Pfam" id="PF05199">
    <property type="entry name" value="GMC_oxred_C"/>
    <property type="match status" value="1"/>
</dbReference>
<reference evidence="8 9" key="1">
    <citation type="journal article" date="2019" name="Int. J. Syst. Evol. Microbiol.">
        <title>The Global Catalogue of Microorganisms (GCM) 10K type strain sequencing project: providing services to taxonomists for standard genome sequencing and annotation.</title>
        <authorList>
            <consortium name="The Broad Institute Genomics Platform"/>
            <consortium name="The Broad Institute Genome Sequencing Center for Infectious Disease"/>
            <person name="Wu L."/>
            <person name="Ma J."/>
        </authorList>
    </citation>
    <scope>NUCLEOTIDE SEQUENCE [LARGE SCALE GENOMIC DNA]</scope>
    <source>
        <strain evidence="8 9">JCM 16227</strain>
    </source>
</reference>
<evidence type="ECO:0000256" key="2">
    <source>
        <dbReference type="ARBA" id="ARBA00010790"/>
    </source>
</evidence>
<name>A0ABN3H7V0_9ACTN</name>
<sequence>MSGHRARAVETADVVVVGAGSAGCVVADRLSRDAGRKTLLLEAGHALPPRTAVTAMSRLPIAPGSERVRRVRERRGRDVVRGYGAGGSSAVNGGYFLRGHRDDYAAWPWPASRIDDAFDVLDGGAAGGGVMRVREVLDGELGPAGSAFETYWRTRVAAGPEGAWPVVGVNRVRSNSIRDGGVLRRWTAMDAFAPAVRGGSEVISLASAGGRVTGVHTAAGRIDAATVVLTAGTLGTAELVLPLLGGELSVYEHPESLVRFAARRPLRTQVLLPTVVHTADGLEIRCYSDDFASFIDGIPAGGVPIGVADMTHGTTGRIGIEGDEVVIDLGVPDAGGLERLSEGVDEVLEMLHSPAFDGLVEPGSVTVDPVVGLSSHAWGTLPLGATVAPDGSVHGVPGLHVADGSVLPAPLRSGPHASVMATAALIAEELVAGESV</sequence>
<accession>A0ABN3H7V0</accession>
<evidence type="ECO:0000313" key="8">
    <source>
        <dbReference type="EMBL" id="GAA2371595.1"/>
    </source>
</evidence>
<dbReference type="PANTHER" id="PTHR42784:SF1">
    <property type="entry name" value="PYRANOSE 2-OXIDASE"/>
    <property type="match status" value="1"/>
</dbReference>
<gene>
    <name evidence="8" type="primary">mftG</name>
    <name evidence="8" type="ORF">GCM10009855_08630</name>
</gene>
<dbReference type="RefSeq" id="WP_062365902.1">
    <property type="nucleotide sequence ID" value="NZ_BAAARB010000003.1"/>
</dbReference>
<evidence type="ECO:0000259" key="6">
    <source>
        <dbReference type="Pfam" id="PF00732"/>
    </source>
</evidence>
<organism evidence="8 9">
    <name type="scientific">Gordonia cholesterolivorans</name>
    <dbReference type="NCBI Taxonomy" id="559625"/>
    <lineage>
        <taxon>Bacteria</taxon>
        <taxon>Bacillati</taxon>
        <taxon>Actinomycetota</taxon>
        <taxon>Actinomycetes</taxon>
        <taxon>Mycobacteriales</taxon>
        <taxon>Gordoniaceae</taxon>
        <taxon>Gordonia</taxon>
    </lineage>
</organism>
<dbReference type="Gene3D" id="3.30.9.10">
    <property type="entry name" value="D-Amino Acid Oxidase, subunit A, domain 2"/>
    <property type="match status" value="1"/>
</dbReference>
<dbReference type="Pfam" id="PF00732">
    <property type="entry name" value="GMC_oxred_N"/>
    <property type="match status" value="1"/>
</dbReference>
<dbReference type="InterPro" id="IPR007867">
    <property type="entry name" value="GMC_OxRtase_C"/>
</dbReference>
<dbReference type="InterPro" id="IPR030900">
    <property type="entry name" value="GMC_mycofac_OxRdtase"/>
</dbReference>
<dbReference type="Proteomes" id="UP001501170">
    <property type="component" value="Unassembled WGS sequence"/>
</dbReference>
<dbReference type="NCBIfam" id="TIGR04542">
    <property type="entry name" value="GMC_mycofac_2"/>
    <property type="match status" value="1"/>
</dbReference>
<evidence type="ECO:0000256" key="5">
    <source>
        <dbReference type="ARBA" id="ARBA00023002"/>
    </source>
</evidence>
<dbReference type="PANTHER" id="PTHR42784">
    <property type="entry name" value="PYRANOSE 2-OXIDASE"/>
    <property type="match status" value="1"/>
</dbReference>
<keyword evidence="9" id="KW-1185">Reference proteome</keyword>
<dbReference type="Gene3D" id="3.50.50.60">
    <property type="entry name" value="FAD/NAD(P)-binding domain"/>
    <property type="match status" value="3"/>
</dbReference>
<evidence type="ECO:0000313" key="9">
    <source>
        <dbReference type="Proteomes" id="UP001501170"/>
    </source>
</evidence>
<feature type="domain" description="Glucose-methanol-choline oxidoreductase N-terminal" evidence="6">
    <location>
        <begin position="13"/>
        <end position="108"/>
    </location>
</feature>
<comment type="caution">
    <text evidence="8">The sequence shown here is derived from an EMBL/GenBank/DDBJ whole genome shotgun (WGS) entry which is preliminary data.</text>
</comment>
<comment type="cofactor">
    <cofactor evidence="1">
        <name>FAD</name>
        <dbReference type="ChEBI" id="CHEBI:57692"/>
    </cofactor>
</comment>
<dbReference type="PROSITE" id="PS51257">
    <property type="entry name" value="PROKAR_LIPOPROTEIN"/>
    <property type="match status" value="1"/>
</dbReference>
<dbReference type="InterPro" id="IPR000172">
    <property type="entry name" value="GMC_OxRdtase_N"/>
</dbReference>
<comment type="similarity">
    <text evidence="2">Belongs to the GMC oxidoreductase family.</text>
</comment>
<protein>
    <submittedName>
        <fullName evidence="8">Mycofactocin system GMC family oxidoreductase MftG</fullName>
    </submittedName>
</protein>
<evidence type="ECO:0000256" key="1">
    <source>
        <dbReference type="ARBA" id="ARBA00001974"/>
    </source>
</evidence>
<dbReference type="InterPro" id="IPR051473">
    <property type="entry name" value="P2Ox-like"/>
</dbReference>
<evidence type="ECO:0000256" key="3">
    <source>
        <dbReference type="ARBA" id="ARBA00022630"/>
    </source>
</evidence>
<dbReference type="SUPFAM" id="SSF51905">
    <property type="entry name" value="FAD/NAD(P)-binding domain"/>
    <property type="match status" value="1"/>
</dbReference>
<evidence type="ECO:0000256" key="4">
    <source>
        <dbReference type="ARBA" id="ARBA00022827"/>
    </source>
</evidence>
<dbReference type="EMBL" id="BAAARB010000003">
    <property type="protein sequence ID" value="GAA2371595.1"/>
    <property type="molecule type" value="Genomic_DNA"/>
</dbReference>
<evidence type="ECO:0000259" key="7">
    <source>
        <dbReference type="Pfam" id="PF05199"/>
    </source>
</evidence>